<evidence type="ECO:0000313" key="3">
    <source>
        <dbReference type="EMBL" id="CAJ2501408.1"/>
    </source>
</evidence>
<evidence type="ECO:0000256" key="1">
    <source>
        <dbReference type="SAM" id="MobiDB-lite"/>
    </source>
</evidence>
<keyword evidence="4" id="KW-1185">Reference proteome</keyword>
<dbReference type="Pfam" id="PF24864">
    <property type="entry name" value="DUF7730"/>
    <property type="match status" value="1"/>
</dbReference>
<sequence length="282" mass="31586">MASGIQPIGSPPKKITSSDSTLDPSVIERPLLAIRTFTPDRLAAPLLSPCSSCFTFREAKKDQPSPHASARVVASSQRRVIRSSLPRAKQPSSTVHSITSDTNCARYACSPEQRPTMTSVNPAVVALDDTHHPNAHLTTRNANVSPFLKFPLEIRLLVYKYAVFVQKPIKPLQVKRRSNKFVWGNHSTQDVSRDHAPPQSVRVSTEEPLAMTQLSFTCRQIYKDLEAYPVFYRVNAFSFTEEWDAATFVVAITPERRSMIRRIIVYSEVNLYGGLGRTLEET</sequence>
<dbReference type="InterPro" id="IPR056632">
    <property type="entry name" value="DUF7730"/>
</dbReference>
<evidence type="ECO:0000259" key="2">
    <source>
        <dbReference type="Pfam" id="PF24864"/>
    </source>
</evidence>
<evidence type="ECO:0000313" key="4">
    <source>
        <dbReference type="Proteomes" id="UP001295740"/>
    </source>
</evidence>
<organism evidence="3 4">
    <name type="scientific">Anthostomella pinea</name>
    <dbReference type="NCBI Taxonomy" id="933095"/>
    <lineage>
        <taxon>Eukaryota</taxon>
        <taxon>Fungi</taxon>
        <taxon>Dikarya</taxon>
        <taxon>Ascomycota</taxon>
        <taxon>Pezizomycotina</taxon>
        <taxon>Sordariomycetes</taxon>
        <taxon>Xylariomycetidae</taxon>
        <taxon>Xylariales</taxon>
        <taxon>Xylariaceae</taxon>
        <taxon>Anthostomella</taxon>
    </lineage>
</organism>
<dbReference type="Proteomes" id="UP001295740">
    <property type="component" value="Unassembled WGS sequence"/>
</dbReference>
<dbReference type="AlphaFoldDB" id="A0AAI8YE98"/>
<dbReference type="PANTHER" id="PTHR38790">
    <property type="entry name" value="2EXR DOMAIN-CONTAINING PROTEIN-RELATED"/>
    <property type="match status" value="1"/>
</dbReference>
<dbReference type="EMBL" id="CAUWAG010000003">
    <property type="protein sequence ID" value="CAJ2501408.1"/>
    <property type="molecule type" value="Genomic_DNA"/>
</dbReference>
<proteinExistence type="predicted"/>
<gene>
    <name evidence="3" type="ORF">KHLLAP_LOCUS1876</name>
</gene>
<feature type="domain" description="DUF7730" evidence="2">
    <location>
        <begin position="143"/>
        <end position="265"/>
    </location>
</feature>
<comment type="caution">
    <text evidence="3">The sequence shown here is derived from an EMBL/GenBank/DDBJ whole genome shotgun (WGS) entry which is preliminary data.</text>
</comment>
<accession>A0AAI8YE98</accession>
<protein>
    <submittedName>
        <fullName evidence="3">Uu.00g042610.m01.CDS01</fullName>
    </submittedName>
</protein>
<reference evidence="3" key="1">
    <citation type="submission" date="2023-10" db="EMBL/GenBank/DDBJ databases">
        <authorList>
            <person name="Hackl T."/>
        </authorList>
    </citation>
    <scope>NUCLEOTIDE SEQUENCE</scope>
</reference>
<feature type="region of interest" description="Disordered" evidence="1">
    <location>
        <begin position="1"/>
        <end position="22"/>
    </location>
</feature>
<name>A0AAI8YE98_9PEZI</name>